<keyword evidence="2" id="KW-1185">Reference proteome</keyword>
<dbReference type="Proteomes" id="UP001359485">
    <property type="component" value="Unassembled WGS sequence"/>
</dbReference>
<dbReference type="EMBL" id="JAWJWF010000049">
    <property type="protein sequence ID" value="KAK6619055.1"/>
    <property type="molecule type" value="Genomic_DNA"/>
</dbReference>
<gene>
    <name evidence="1" type="ORF">RUM44_003437</name>
</gene>
<protein>
    <submittedName>
        <fullName evidence="1">Uncharacterized protein</fullName>
    </submittedName>
</protein>
<accession>A0ABR1AGG4</accession>
<sequence>MERMKYVLLSGENWHGTGELNFNCRRSQDPFLTIVKCTELDRERSNELMGEYLTLMVTLCTTQGSPDTTHRSHMTQTFSLRFL</sequence>
<reference evidence="1 2" key="1">
    <citation type="submission" date="2023-09" db="EMBL/GenBank/DDBJ databases">
        <title>Genomes of two closely related lineages of the louse Polyplax serrata with different host specificities.</title>
        <authorList>
            <person name="Martinu J."/>
            <person name="Tarabai H."/>
            <person name="Stefka J."/>
            <person name="Hypsa V."/>
        </authorList>
    </citation>
    <scope>NUCLEOTIDE SEQUENCE [LARGE SCALE GENOMIC DNA]</scope>
    <source>
        <strain evidence="1">98ZLc_SE</strain>
    </source>
</reference>
<proteinExistence type="predicted"/>
<evidence type="ECO:0000313" key="1">
    <source>
        <dbReference type="EMBL" id="KAK6619055.1"/>
    </source>
</evidence>
<organism evidence="1 2">
    <name type="scientific">Polyplax serrata</name>
    <name type="common">Common mouse louse</name>
    <dbReference type="NCBI Taxonomy" id="468196"/>
    <lineage>
        <taxon>Eukaryota</taxon>
        <taxon>Metazoa</taxon>
        <taxon>Ecdysozoa</taxon>
        <taxon>Arthropoda</taxon>
        <taxon>Hexapoda</taxon>
        <taxon>Insecta</taxon>
        <taxon>Pterygota</taxon>
        <taxon>Neoptera</taxon>
        <taxon>Paraneoptera</taxon>
        <taxon>Psocodea</taxon>
        <taxon>Troctomorpha</taxon>
        <taxon>Phthiraptera</taxon>
        <taxon>Anoplura</taxon>
        <taxon>Polyplacidae</taxon>
        <taxon>Polyplax</taxon>
    </lineage>
</organism>
<evidence type="ECO:0000313" key="2">
    <source>
        <dbReference type="Proteomes" id="UP001359485"/>
    </source>
</evidence>
<name>A0ABR1AGG4_POLSC</name>
<comment type="caution">
    <text evidence="1">The sequence shown here is derived from an EMBL/GenBank/DDBJ whole genome shotgun (WGS) entry which is preliminary data.</text>
</comment>